<dbReference type="AlphaFoldDB" id="A0A194RDY3"/>
<accession>A0A194RDY3</accession>
<keyword evidence="2" id="KW-1185">Reference proteome</keyword>
<proteinExistence type="predicted"/>
<dbReference type="Proteomes" id="UP000053240">
    <property type="component" value="Unassembled WGS sequence"/>
</dbReference>
<sequence length="237" mass="27746">MERRVITRRSKSRIRESQEDLSKYWEKDYKEVLHLYGKTSDKDLYGESLPPAVIYKAATTQRNDIVLEHTGSYKASDIDQSGSTYSYFDQKNYKQTIKPEHSVNYFSYSESNKIKQNTDLQNNKYLNQTPQRGNQNIDLSSKINLQSFQPYFNGYGENGYTNIQNILSTERNIGAGEVIAEDNRIYRDLARNKVRQYKVNTFDSRTKCPPTICRKISKSAKRIYSRPVKKIKRIVVY</sequence>
<name>A0A194RDY3_PAPMA</name>
<organism evidence="1 2">
    <name type="scientific">Papilio machaon</name>
    <name type="common">Old World swallowtail butterfly</name>
    <dbReference type="NCBI Taxonomy" id="76193"/>
    <lineage>
        <taxon>Eukaryota</taxon>
        <taxon>Metazoa</taxon>
        <taxon>Ecdysozoa</taxon>
        <taxon>Arthropoda</taxon>
        <taxon>Hexapoda</taxon>
        <taxon>Insecta</taxon>
        <taxon>Pterygota</taxon>
        <taxon>Neoptera</taxon>
        <taxon>Endopterygota</taxon>
        <taxon>Lepidoptera</taxon>
        <taxon>Glossata</taxon>
        <taxon>Ditrysia</taxon>
        <taxon>Papilionoidea</taxon>
        <taxon>Papilionidae</taxon>
        <taxon>Papilioninae</taxon>
        <taxon>Papilio</taxon>
    </lineage>
</organism>
<reference evidence="1 2" key="1">
    <citation type="journal article" date="2015" name="Nat. Commun.">
        <title>Outbred genome sequencing and CRISPR/Cas9 gene editing in butterflies.</title>
        <authorList>
            <person name="Li X."/>
            <person name="Fan D."/>
            <person name="Zhang W."/>
            <person name="Liu G."/>
            <person name="Zhang L."/>
            <person name="Zhao L."/>
            <person name="Fang X."/>
            <person name="Chen L."/>
            <person name="Dong Y."/>
            <person name="Chen Y."/>
            <person name="Ding Y."/>
            <person name="Zhao R."/>
            <person name="Feng M."/>
            <person name="Zhu Y."/>
            <person name="Feng Y."/>
            <person name="Jiang X."/>
            <person name="Zhu D."/>
            <person name="Xiang H."/>
            <person name="Feng X."/>
            <person name="Li S."/>
            <person name="Wang J."/>
            <person name="Zhang G."/>
            <person name="Kronforst M.R."/>
            <person name="Wang W."/>
        </authorList>
    </citation>
    <scope>NUCLEOTIDE SEQUENCE [LARGE SCALE GENOMIC DNA]</scope>
    <source>
        <strain evidence="1">Ya'a_city_454_Pm</strain>
        <tissue evidence="1">Whole body</tissue>
    </source>
</reference>
<dbReference type="EMBL" id="KQ460313">
    <property type="protein sequence ID" value="KPJ16048.1"/>
    <property type="molecule type" value="Genomic_DNA"/>
</dbReference>
<gene>
    <name evidence="1" type="ORF">RR48_06003</name>
</gene>
<protein>
    <submittedName>
        <fullName evidence="1">Uncharacterized protein</fullName>
    </submittedName>
</protein>
<evidence type="ECO:0000313" key="2">
    <source>
        <dbReference type="Proteomes" id="UP000053240"/>
    </source>
</evidence>
<dbReference type="InParanoid" id="A0A194RDY3"/>
<evidence type="ECO:0000313" key="1">
    <source>
        <dbReference type="EMBL" id="KPJ16048.1"/>
    </source>
</evidence>